<protein>
    <submittedName>
        <fullName evidence="1">Uncharacterized protein</fullName>
    </submittedName>
</protein>
<dbReference type="AlphaFoldDB" id="A0A448XCY6"/>
<dbReference type="Proteomes" id="UP000784294">
    <property type="component" value="Unassembled WGS sequence"/>
</dbReference>
<keyword evidence="2" id="KW-1185">Reference proteome</keyword>
<accession>A0A448XCY6</accession>
<proteinExistence type="predicted"/>
<gene>
    <name evidence="1" type="ORF">PXEA_LOCUS27277</name>
</gene>
<organism evidence="1 2">
    <name type="scientific">Protopolystoma xenopodis</name>
    <dbReference type="NCBI Taxonomy" id="117903"/>
    <lineage>
        <taxon>Eukaryota</taxon>
        <taxon>Metazoa</taxon>
        <taxon>Spiralia</taxon>
        <taxon>Lophotrochozoa</taxon>
        <taxon>Platyhelminthes</taxon>
        <taxon>Monogenea</taxon>
        <taxon>Polyopisthocotylea</taxon>
        <taxon>Polystomatidea</taxon>
        <taxon>Polystomatidae</taxon>
        <taxon>Protopolystoma</taxon>
    </lineage>
</organism>
<comment type="caution">
    <text evidence="1">The sequence shown here is derived from an EMBL/GenBank/DDBJ whole genome shotgun (WGS) entry which is preliminary data.</text>
</comment>
<evidence type="ECO:0000313" key="1">
    <source>
        <dbReference type="EMBL" id="VEL33837.1"/>
    </source>
</evidence>
<sequence>MRNYESPARQVGGTWFEVGGFWPPSNRLKLSQSPKSKVPPCRTPPIGVFPGNPDYQPTLFAPFTPRRDGLQRDCLHISMGQMGLCPSEYVASSLQKLYAMIYLDR</sequence>
<dbReference type="EMBL" id="CAAALY010246515">
    <property type="protein sequence ID" value="VEL33837.1"/>
    <property type="molecule type" value="Genomic_DNA"/>
</dbReference>
<name>A0A448XCY6_9PLAT</name>
<evidence type="ECO:0000313" key="2">
    <source>
        <dbReference type="Proteomes" id="UP000784294"/>
    </source>
</evidence>
<reference evidence="1" key="1">
    <citation type="submission" date="2018-11" db="EMBL/GenBank/DDBJ databases">
        <authorList>
            <consortium name="Pathogen Informatics"/>
        </authorList>
    </citation>
    <scope>NUCLEOTIDE SEQUENCE</scope>
</reference>